<comment type="subunit">
    <text evidence="3 10">Component of the ribosomal small subunit (SSU) processome.</text>
</comment>
<evidence type="ECO:0000313" key="14">
    <source>
        <dbReference type="Proteomes" id="UP000293360"/>
    </source>
</evidence>
<evidence type="ECO:0000256" key="4">
    <source>
        <dbReference type="ARBA" id="ARBA00015399"/>
    </source>
</evidence>
<proteinExistence type="inferred from homology"/>
<dbReference type="Gene3D" id="1.25.10.10">
    <property type="entry name" value="Leucine-rich Repeat Variant"/>
    <property type="match status" value="1"/>
</dbReference>
<dbReference type="STRING" id="155417.A0A4Q4TA54"/>
<evidence type="ECO:0000313" key="13">
    <source>
        <dbReference type="EMBL" id="RYP03476.1"/>
    </source>
</evidence>
<dbReference type="InterPro" id="IPR040191">
    <property type="entry name" value="UTP10"/>
</dbReference>
<evidence type="ECO:0000256" key="9">
    <source>
        <dbReference type="ARBA" id="ARBA00025076"/>
    </source>
</evidence>
<gene>
    <name evidence="13" type="ORF">DL764_005117</name>
</gene>
<dbReference type="Pfam" id="PF08146">
    <property type="entry name" value="BP28CT"/>
    <property type="match status" value="1"/>
</dbReference>
<dbReference type="SMART" id="SM01036">
    <property type="entry name" value="BP28CT"/>
    <property type="match status" value="1"/>
</dbReference>
<evidence type="ECO:0000256" key="11">
    <source>
        <dbReference type="SAM" id="MobiDB-lite"/>
    </source>
</evidence>
<sequence>MTTALAAQLAQIAANSKSSLDVKAQKASHSKSLIFEPRVAASQNFQTLYSICQEGFEDLCSLDPRFAYFGKTIFSEQSQNEDRTQMTAAENAELDKKVESFLRLVGARLRLMPAIKAIEWLIRRFRIHEYNTAILISTFLPYHTIPAFRTLMSILPANNLPPVYKFLDPYVRSLAQLPRAVLVHQAIHHPDLLTAISVYTLDCCKAQQHYPALISFWGGIATQSVSGMIDRMRSGRRNIQSSNDQMLLHRIGPILSDALVMDKAPDLQIACYMVLAVFVAKGDLEDGAISALMEQLVAGWTTESLRPGLVCLSILAHYRSAKQLSGRVTRALLKVQGLPGLLVDIGKEHNIGKLANGLCLALVDRISRRGDAKGLPVIESILSQQVLNEAQTAVLFKFLLLAAHKIDDEVDPQGAVRKALASTIIGLTRANTASRDVFAKVIADTDVDVDALELRLDAEIRPKAITGQPSDDVLMKDEGDAPPDSEDFPAALQRVGALQIKPTDSCLQSFHSDIFMDLCAVFISSVSRPEGVESFDRIAPSPRAQANKSPFYFTFLMRVWSGAYPTLARVGALDMAKDRLKQGDCAGIDFQAILPYCIVALNDASRKVRRAAADLLTVVENLHEQLESKSDNHVRWGHDRMYDNMKLVEWMSPEVSRRFMRVVIVPSLEECVLNADHVLAVVQNALNSGSRASLDGAEKDNKHHLSHGTRLSILTFLASHIVNTPLITVKLRLLAPLNRIKSISGTSRTQLLLPLLSWWSSLSPDEAGRLCAAEKIDESAVDQSTAEVLLANEKSGLEFLLGSVEAGRLEARPGLLHALFLRIQTIWPSMKTETKHVLAQRMLDLTQKGWSEDSSPASSEAADLLKSVGLNTDILLSFLESLEPTAKMATEPLPNKRRRTSSSDTHRGVSTQATPELASALKQVTFVLQLVEGSSPENHPQLLNALFNTLSELQHFRALVGSELGYLQNLVLRSLLAMVPAYKNNKELKIDRSGGHGDLLVNCIQKSSSPAVQSSALLLVASLANVAPELILHSVMPIFTFMGNSVLRQSDDYSAHVINQTVKEVVPPLIKSLLQGKKDPVTGASELLLSFVTAHEHIPSHRRLGLFISLVETLDADKFLFAVLAMLADKYGSSDQVLSFSAELFSYFKIETQLQSLVSLLSLIADIFKPKPALSSVLLGTNEEGERDAQKITFRQLNLLPYILSNRKLRTQVSKLAERDDMEASKIRELYSTLLKDLLGLADSLKSYKQLYSRCGDTLSKLLNLLSIAEFIKAVETLLDRQDPVLRRKVLRSVEVRIDQENQGDVNSRAALLAFLPQLTAIIRVSDDMLYKHIAVDCVDKIAEKYGKKDPEAVIAAASTIAGDQCLGQDDDRLRVMALLCLASLVDVLQDGVVPILPSAIPKAIAYMTESLQEANPHAELHNAGYAFMTALVQHLPYILSGSYLQQLLAVSSLSAKRNLGTEANNARLQCLNFLAKQTDAKAMFSALEQNWSTASNSGFAATREYLDALGLAIDKHKKNVIEKNVASLSAIFLNAFDLRRLEHIKSNAGGESMKNINRIEELVNGVALRMIYKLNDAAFRPIFIRLVEWTATGLPKKDTTGKTLRQLSVFSFLLSFFDALKSIVTNYASYMTDLAVTILEHTTTTTDPKGFTSPEERELWRKVLHTLAKCFEHDQDGFWQAPAHFDAVAPALTAQFTLLAASASPSSSNSSSSMTAELVAQDLVPAVLELANAADSGEHQKALNGALLKHLRSEHAAVRLAAVRCEQALTDRLGEEWLAMLPEMLPYISELQEDDDEHVERETHRWIVGIEGVLGESLDAMLQ</sequence>
<evidence type="ECO:0000256" key="7">
    <source>
        <dbReference type="ARBA" id="ARBA00023242"/>
    </source>
</evidence>
<comment type="subcellular location">
    <subcellularLocation>
        <location evidence="1 10">Nucleus</location>
        <location evidence="1 10">Nucleolus</location>
    </subcellularLocation>
</comment>
<evidence type="ECO:0000256" key="5">
    <source>
        <dbReference type="ARBA" id="ARBA00022517"/>
    </source>
</evidence>
<dbReference type="GO" id="GO:0034455">
    <property type="term" value="C:t-UTP complex"/>
    <property type="evidence" value="ECO:0007669"/>
    <property type="project" value="TreeGrafter"/>
</dbReference>
<keyword evidence="5 10" id="KW-0690">Ribosome biogenesis</keyword>
<dbReference type="InterPro" id="IPR056473">
    <property type="entry name" value="HEAT_Utp10/HEAT1"/>
</dbReference>
<dbReference type="Proteomes" id="UP000293360">
    <property type="component" value="Unassembled WGS sequence"/>
</dbReference>
<dbReference type="GO" id="GO:0030686">
    <property type="term" value="C:90S preribosome"/>
    <property type="evidence" value="ECO:0007669"/>
    <property type="project" value="TreeGrafter"/>
</dbReference>
<accession>A0A4Q4TA54</accession>
<dbReference type="InterPro" id="IPR011989">
    <property type="entry name" value="ARM-like"/>
</dbReference>
<dbReference type="GO" id="GO:0030515">
    <property type="term" value="F:snoRNA binding"/>
    <property type="evidence" value="ECO:0007669"/>
    <property type="project" value="TreeGrafter"/>
</dbReference>
<evidence type="ECO:0000256" key="10">
    <source>
        <dbReference type="RuleBase" id="RU367065"/>
    </source>
</evidence>
<evidence type="ECO:0000256" key="1">
    <source>
        <dbReference type="ARBA" id="ARBA00004604"/>
    </source>
</evidence>
<dbReference type="GO" id="GO:0000462">
    <property type="term" value="P:maturation of SSU-rRNA from tricistronic rRNA transcript (SSU-rRNA, 5.8S rRNA, LSU-rRNA)"/>
    <property type="evidence" value="ECO:0007669"/>
    <property type="project" value="TreeGrafter"/>
</dbReference>
<dbReference type="InterPro" id="IPR016024">
    <property type="entry name" value="ARM-type_fold"/>
</dbReference>
<feature type="domain" description="BP28 C-terminal" evidence="12">
    <location>
        <begin position="1519"/>
        <end position="1679"/>
    </location>
</feature>
<dbReference type="GO" id="GO:0045943">
    <property type="term" value="P:positive regulation of transcription by RNA polymerase I"/>
    <property type="evidence" value="ECO:0007669"/>
    <property type="project" value="TreeGrafter"/>
</dbReference>
<evidence type="ECO:0000256" key="8">
    <source>
        <dbReference type="ARBA" id="ARBA00023274"/>
    </source>
</evidence>
<dbReference type="InterPro" id="IPR012954">
    <property type="entry name" value="BP28_C_dom"/>
</dbReference>
<comment type="function">
    <text evidence="9">Involved in nucleolar processing of pre-18S ribosomal RNA. Involved in ribosome biosynthesis.</text>
</comment>
<dbReference type="Pfam" id="PF12397">
    <property type="entry name" value="U3snoRNP10"/>
    <property type="match status" value="1"/>
</dbReference>
<dbReference type="Pfam" id="PF23243">
    <property type="entry name" value="HEAT_HEATR1"/>
    <property type="match status" value="1"/>
</dbReference>
<protein>
    <recommendedName>
        <fullName evidence="4 10">U3 small nucleolar RNA-associated protein 10</fullName>
    </recommendedName>
</protein>
<name>A0A4Q4TA54_9PEZI</name>
<evidence type="ECO:0000256" key="2">
    <source>
        <dbReference type="ARBA" id="ARBA00010559"/>
    </source>
</evidence>
<dbReference type="EMBL" id="QJNU01000256">
    <property type="protein sequence ID" value="RYP03476.1"/>
    <property type="molecule type" value="Genomic_DNA"/>
</dbReference>
<evidence type="ECO:0000256" key="6">
    <source>
        <dbReference type="ARBA" id="ARBA00022552"/>
    </source>
</evidence>
<dbReference type="PANTHER" id="PTHR13457">
    <property type="entry name" value="BAP28"/>
    <property type="match status" value="1"/>
</dbReference>
<reference evidence="13 14" key="1">
    <citation type="submission" date="2018-06" db="EMBL/GenBank/DDBJ databases">
        <title>Complete Genomes of Monosporascus.</title>
        <authorList>
            <person name="Robinson A.J."/>
            <person name="Natvig D.O."/>
        </authorList>
    </citation>
    <scope>NUCLEOTIDE SEQUENCE [LARGE SCALE GENOMIC DNA]</scope>
    <source>
        <strain evidence="13 14">CBS 110550</strain>
    </source>
</reference>
<dbReference type="PANTHER" id="PTHR13457:SF1">
    <property type="entry name" value="HEAT REPEAT-CONTAINING PROTEIN 1"/>
    <property type="match status" value="1"/>
</dbReference>
<comment type="caution">
    <text evidence="13">The sequence shown here is derived from an EMBL/GenBank/DDBJ whole genome shotgun (WGS) entry which is preliminary data.</text>
</comment>
<keyword evidence="6 10" id="KW-0698">rRNA processing</keyword>
<comment type="similarity">
    <text evidence="2 10">Belongs to the HEATR1/UTP10 family.</text>
</comment>
<evidence type="ECO:0000256" key="3">
    <source>
        <dbReference type="ARBA" id="ARBA00011399"/>
    </source>
</evidence>
<dbReference type="InterPro" id="IPR022125">
    <property type="entry name" value="U3snoRNP10_N"/>
</dbReference>
<dbReference type="SUPFAM" id="SSF48371">
    <property type="entry name" value="ARM repeat"/>
    <property type="match status" value="1"/>
</dbReference>
<keyword evidence="8 10" id="KW-0687">Ribonucleoprotein</keyword>
<keyword evidence="14" id="KW-1185">Reference proteome</keyword>
<evidence type="ECO:0000259" key="12">
    <source>
        <dbReference type="SMART" id="SM01036"/>
    </source>
</evidence>
<feature type="region of interest" description="Disordered" evidence="11">
    <location>
        <begin position="889"/>
        <end position="911"/>
    </location>
</feature>
<dbReference type="GO" id="GO:0032040">
    <property type="term" value="C:small-subunit processome"/>
    <property type="evidence" value="ECO:0007669"/>
    <property type="project" value="TreeGrafter"/>
</dbReference>
<keyword evidence="7 10" id="KW-0539">Nucleus</keyword>
<dbReference type="OrthoDB" id="31183at2759"/>
<organism evidence="13 14">
    <name type="scientific">Monosporascus ibericus</name>
    <dbReference type="NCBI Taxonomy" id="155417"/>
    <lineage>
        <taxon>Eukaryota</taxon>
        <taxon>Fungi</taxon>
        <taxon>Dikarya</taxon>
        <taxon>Ascomycota</taxon>
        <taxon>Pezizomycotina</taxon>
        <taxon>Sordariomycetes</taxon>
        <taxon>Xylariomycetidae</taxon>
        <taxon>Xylariales</taxon>
        <taxon>Xylariales incertae sedis</taxon>
        <taxon>Monosporascus</taxon>
    </lineage>
</organism>